<feature type="domain" description="SHOCT" evidence="2">
    <location>
        <begin position="125"/>
        <end position="152"/>
    </location>
</feature>
<name>A0A0P6XSW0_9CHLR</name>
<dbReference type="Proteomes" id="UP000050277">
    <property type="component" value="Unassembled WGS sequence"/>
</dbReference>
<accession>A0A0P6XSW0</accession>
<dbReference type="EMBL" id="LGKP01000022">
    <property type="protein sequence ID" value="KPL86149.1"/>
    <property type="molecule type" value="Genomic_DNA"/>
</dbReference>
<evidence type="ECO:0000313" key="3">
    <source>
        <dbReference type="EMBL" id="KPL86149.1"/>
    </source>
</evidence>
<evidence type="ECO:0000256" key="1">
    <source>
        <dbReference type="SAM" id="Phobius"/>
    </source>
</evidence>
<keyword evidence="1" id="KW-0812">Transmembrane</keyword>
<dbReference type="OrthoDB" id="9129813at2"/>
<keyword evidence="1" id="KW-1133">Transmembrane helix</keyword>
<evidence type="ECO:0000259" key="2">
    <source>
        <dbReference type="Pfam" id="PF09851"/>
    </source>
</evidence>
<keyword evidence="1" id="KW-0472">Membrane</keyword>
<protein>
    <recommendedName>
        <fullName evidence="2">SHOCT domain-containing protein</fullName>
    </recommendedName>
</protein>
<comment type="caution">
    <text evidence="3">The sequence shown here is derived from an EMBL/GenBank/DDBJ whole genome shotgun (WGS) entry which is preliminary data.</text>
</comment>
<dbReference type="AlphaFoldDB" id="A0A0P6XSW0"/>
<organism evidence="3 4">
    <name type="scientific">Herpetosiphon geysericola</name>
    <dbReference type="NCBI Taxonomy" id="70996"/>
    <lineage>
        <taxon>Bacteria</taxon>
        <taxon>Bacillati</taxon>
        <taxon>Chloroflexota</taxon>
        <taxon>Chloroflexia</taxon>
        <taxon>Herpetosiphonales</taxon>
        <taxon>Herpetosiphonaceae</taxon>
        <taxon>Herpetosiphon</taxon>
    </lineage>
</organism>
<dbReference type="RefSeq" id="WP_054535254.1">
    <property type="nucleotide sequence ID" value="NZ_LGKP01000022.1"/>
</dbReference>
<dbReference type="STRING" id="70996.SE18_14935"/>
<feature type="transmembrane region" description="Helical" evidence="1">
    <location>
        <begin position="6"/>
        <end position="24"/>
    </location>
</feature>
<evidence type="ECO:0000313" key="4">
    <source>
        <dbReference type="Proteomes" id="UP000050277"/>
    </source>
</evidence>
<keyword evidence="4" id="KW-1185">Reference proteome</keyword>
<proteinExistence type="predicted"/>
<dbReference type="InterPro" id="IPR018649">
    <property type="entry name" value="SHOCT"/>
</dbReference>
<sequence length="155" mass="17174">MDSFPCFVVIGVAAFIIVMILRGAGERERNKQKAHAEYQQALNALRANPLDPNLKQHTLMLGRAYSNLTRDSKGVTVYDEMAIMNDINAATASAYMQAQQHAPVAYHPPQSSITSTLASVPTIAERLRKLDDLKAQGLVSDDEYTARRTRILDEV</sequence>
<reference evidence="3 4" key="1">
    <citation type="submission" date="2015-07" db="EMBL/GenBank/DDBJ databases">
        <title>Whole genome sequence of Herpetosiphon geysericola DSM 7119.</title>
        <authorList>
            <person name="Hemp J."/>
            <person name="Ward L.M."/>
            <person name="Pace L.A."/>
            <person name="Fischer W.W."/>
        </authorList>
    </citation>
    <scope>NUCLEOTIDE SEQUENCE [LARGE SCALE GENOMIC DNA]</scope>
    <source>
        <strain evidence="3 4">DSM 7119</strain>
    </source>
</reference>
<gene>
    <name evidence="3" type="ORF">SE18_14935</name>
</gene>
<dbReference type="Pfam" id="PF09851">
    <property type="entry name" value="SHOCT"/>
    <property type="match status" value="1"/>
</dbReference>